<evidence type="ECO:0000259" key="11">
    <source>
        <dbReference type="PROSITE" id="PS51866"/>
    </source>
</evidence>
<dbReference type="GO" id="GO:0005524">
    <property type="term" value="F:ATP binding"/>
    <property type="evidence" value="ECO:0007669"/>
    <property type="project" value="UniProtKB-KW"/>
</dbReference>
<evidence type="ECO:0000256" key="7">
    <source>
        <dbReference type="ARBA" id="ARBA00039025"/>
    </source>
</evidence>
<dbReference type="Pfam" id="PF03459">
    <property type="entry name" value="TOBE"/>
    <property type="match status" value="1"/>
</dbReference>
<dbReference type="GO" id="GO:0015689">
    <property type="term" value="P:molybdate ion transport"/>
    <property type="evidence" value="ECO:0007669"/>
    <property type="project" value="InterPro"/>
</dbReference>
<comment type="catalytic activity">
    <reaction evidence="9">
        <text>tungstate(in) + ATP + H2O = tungstate(out) + ADP + phosphate + H(+)</text>
        <dbReference type="Rhea" id="RHEA:35027"/>
        <dbReference type="ChEBI" id="CHEBI:15377"/>
        <dbReference type="ChEBI" id="CHEBI:15378"/>
        <dbReference type="ChEBI" id="CHEBI:30616"/>
        <dbReference type="ChEBI" id="CHEBI:43474"/>
        <dbReference type="ChEBI" id="CHEBI:46502"/>
        <dbReference type="ChEBI" id="CHEBI:456216"/>
        <dbReference type="EC" id="7.3.2.6"/>
    </reaction>
</comment>
<dbReference type="PROSITE" id="PS50893">
    <property type="entry name" value="ABC_TRANSPORTER_2"/>
    <property type="match status" value="1"/>
</dbReference>
<evidence type="ECO:0000256" key="8">
    <source>
        <dbReference type="ARBA" id="ARBA00041133"/>
    </source>
</evidence>
<dbReference type="InterPro" id="IPR003593">
    <property type="entry name" value="AAA+_ATPase"/>
</dbReference>
<dbReference type="PANTHER" id="PTHR42781">
    <property type="entry name" value="SPERMIDINE/PUTRESCINE IMPORT ATP-BINDING PROTEIN POTA"/>
    <property type="match status" value="1"/>
</dbReference>
<dbReference type="GO" id="GO:1901238">
    <property type="term" value="F:ABC-type tungstate transporter activity"/>
    <property type="evidence" value="ECO:0007669"/>
    <property type="project" value="UniProtKB-EC"/>
</dbReference>
<dbReference type="InterPro" id="IPR003439">
    <property type="entry name" value="ABC_transporter-like_ATP-bd"/>
</dbReference>
<keyword evidence="3" id="KW-0547">Nucleotide-binding</keyword>
<dbReference type="SUPFAM" id="SSF50331">
    <property type="entry name" value="MOP-like"/>
    <property type="match status" value="1"/>
</dbReference>
<feature type="domain" description="ABC transporter" evidence="10">
    <location>
        <begin position="5"/>
        <end position="236"/>
    </location>
</feature>
<dbReference type="InterPro" id="IPR008995">
    <property type="entry name" value="Mo/tungstate-bd_C_term_dom"/>
</dbReference>
<dbReference type="Gene3D" id="2.40.50.100">
    <property type="match status" value="1"/>
</dbReference>
<dbReference type="PROSITE" id="PS51866">
    <property type="entry name" value="MOP"/>
    <property type="match status" value="1"/>
</dbReference>
<dbReference type="EC" id="7.3.2.6" evidence="7"/>
<evidence type="ECO:0000313" key="12">
    <source>
        <dbReference type="EMBL" id="KON31450.1"/>
    </source>
</evidence>
<keyword evidence="2" id="KW-0500">Molybdenum</keyword>
<dbReference type="PROSITE" id="PS00211">
    <property type="entry name" value="ABC_TRANSPORTER_1"/>
    <property type="match status" value="1"/>
</dbReference>
<keyword evidence="4" id="KW-0067">ATP-binding</keyword>
<dbReference type="AlphaFoldDB" id="A0A0M0BSX9"/>
<sequence>MTVTAELKDVTKAYDSKIVLDTVNLQIHKGEILALLGPNGSGKSTMLKILAFIENPAEGEVTFQGEKVNFKNTEKVRLESTLVFQKTTVFGTSVYNNIAYGLKLRKVPKEIRDMEVKKSLELVKLAGFEKRNARKLSGGEQQRVAIARALVLKTKLLLLDEPTANLDPKNVGILEEVIETVNRENKTTIVMATHNMFQARKLPHRIALMDEGKITEVGAPAEVFGKLSKNLARFAAVDNTFTGTAKVIASGTSKVDVGNGVQIEVTAQKQGATAVFINPRDIILSKVPVESSARNTFKGKIIQISDLDSLVKLKVDVGKPFTVQVTKQSFNDLGLCLNAEVFITFKASSVQVF</sequence>
<feature type="domain" description="Mop" evidence="11">
    <location>
        <begin position="290"/>
        <end position="353"/>
    </location>
</feature>
<dbReference type="Pfam" id="PF00005">
    <property type="entry name" value="ABC_tran"/>
    <property type="match status" value="1"/>
</dbReference>
<evidence type="ECO:0000256" key="1">
    <source>
        <dbReference type="ARBA" id="ARBA00022448"/>
    </source>
</evidence>
<dbReference type="Gene3D" id="3.40.50.300">
    <property type="entry name" value="P-loop containing nucleotide triphosphate hydrolases"/>
    <property type="match status" value="1"/>
</dbReference>
<reference evidence="13" key="1">
    <citation type="submission" date="2015-06" db="EMBL/GenBank/DDBJ databases">
        <title>New insights into the roles of widespread benthic archaea in carbon and nitrogen cycling.</title>
        <authorList>
            <person name="Lazar C.S."/>
            <person name="Baker B.J."/>
            <person name="Seitz K.W."/>
            <person name="Hyde A.S."/>
            <person name="Dick G.J."/>
            <person name="Hinrichs K.-U."/>
            <person name="Teske A.P."/>
        </authorList>
    </citation>
    <scope>NUCLEOTIDE SEQUENCE [LARGE SCALE GENOMIC DNA]</scope>
</reference>
<evidence type="ECO:0000313" key="13">
    <source>
        <dbReference type="Proteomes" id="UP000054016"/>
    </source>
</evidence>
<dbReference type="Proteomes" id="UP000054016">
    <property type="component" value="Unassembled WGS sequence"/>
</dbReference>
<keyword evidence="1" id="KW-0813">Transport</keyword>
<evidence type="ECO:0000256" key="2">
    <source>
        <dbReference type="ARBA" id="ARBA00022505"/>
    </source>
</evidence>
<dbReference type="InterPro" id="IPR027417">
    <property type="entry name" value="P-loop_NTPase"/>
</dbReference>
<evidence type="ECO:0000259" key="10">
    <source>
        <dbReference type="PROSITE" id="PS50893"/>
    </source>
</evidence>
<comment type="caution">
    <text evidence="12">The sequence shown here is derived from an EMBL/GenBank/DDBJ whole genome shotgun (WGS) entry which is preliminary data.</text>
</comment>
<gene>
    <name evidence="12" type="ORF">AC478_02790</name>
</gene>
<comment type="subunit">
    <text evidence="6">The complex is composed of two ATP-binding proteins (WtpC), two transmembrane proteins (WtpB) and a solute-binding protein (WtpA).</text>
</comment>
<dbReference type="InterPro" id="IPR050093">
    <property type="entry name" value="ABC_SmlMolc_Importer"/>
</dbReference>
<evidence type="ECO:0000256" key="3">
    <source>
        <dbReference type="ARBA" id="ARBA00022741"/>
    </source>
</evidence>
<dbReference type="InterPro" id="IPR005116">
    <property type="entry name" value="Transp-assoc_OB_typ1"/>
</dbReference>
<dbReference type="SUPFAM" id="SSF52540">
    <property type="entry name" value="P-loop containing nucleoside triphosphate hydrolases"/>
    <property type="match status" value="1"/>
</dbReference>
<evidence type="ECO:0000256" key="5">
    <source>
        <dbReference type="ARBA" id="ARBA00038307"/>
    </source>
</evidence>
<dbReference type="EMBL" id="LFWV01000034">
    <property type="protein sequence ID" value="KON31450.1"/>
    <property type="molecule type" value="Genomic_DNA"/>
</dbReference>
<proteinExistence type="inferred from homology"/>
<comment type="similarity">
    <text evidence="5">Belongs to the ABC transporter superfamily. Sulfate/tungstate importer (TC 3.A.1.6) family.</text>
</comment>
<dbReference type="InterPro" id="IPR004606">
    <property type="entry name" value="Mop_domain"/>
</dbReference>
<dbReference type="PANTHER" id="PTHR42781:SF4">
    <property type="entry name" value="SPERMIDINE_PUTRESCINE IMPORT ATP-BINDING PROTEIN POTA"/>
    <property type="match status" value="1"/>
</dbReference>
<accession>A0A0M0BSX9</accession>
<evidence type="ECO:0000256" key="9">
    <source>
        <dbReference type="ARBA" id="ARBA00047936"/>
    </source>
</evidence>
<evidence type="ECO:0000256" key="6">
    <source>
        <dbReference type="ARBA" id="ARBA00038781"/>
    </source>
</evidence>
<evidence type="ECO:0000256" key="4">
    <source>
        <dbReference type="ARBA" id="ARBA00022840"/>
    </source>
</evidence>
<dbReference type="GO" id="GO:0016887">
    <property type="term" value="F:ATP hydrolysis activity"/>
    <property type="evidence" value="ECO:0007669"/>
    <property type="project" value="InterPro"/>
</dbReference>
<dbReference type="InterPro" id="IPR017871">
    <property type="entry name" value="ABC_transporter-like_CS"/>
</dbReference>
<name>A0A0M0BSX9_9ARCH</name>
<dbReference type="SMART" id="SM00382">
    <property type="entry name" value="AAA"/>
    <property type="match status" value="1"/>
</dbReference>
<protein>
    <recommendedName>
        <fullName evidence="8">Molybdate/tungstate import ATP-binding protein WtpC</fullName>
        <ecNumber evidence="7">7.3.2.6</ecNumber>
    </recommendedName>
</protein>
<organism evidence="12 13">
    <name type="scientific">miscellaneous Crenarchaeota group-1 archaeon SG8-32-3</name>
    <dbReference type="NCBI Taxonomy" id="1685125"/>
    <lineage>
        <taxon>Archaea</taxon>
        <taxon>Candidatus Bathyarchaeota</taxon>
        <taxon>MCG-1</taxon>
    </lineage>
</organism>